<keyword evidence="2" id="KW-0472">Membrane</keyword>
<sequence length="289" mass="32214">MFCKKCGTEFNGKFCPNCGEPSEPVIKNDQSTTILNGVDLDNAPIGQEKESVFSKTWFIIFMTFCCFFPVGLFLMWKYKKFNKPIRIIITAFFAIGLITAIGGNANSSSKTSSNNTKVETVESKVDESEEINTSESEVATVDNREKASEADKQVYDIMLSAESDYNKLAQIMSADGVSMVDLYDASKTAENNFRIYWNNIDTIKCDGIKEYKNAAKDYILNMQSIASSTKKYVDKQNIKDLSNAKASMENSQNYAIQVVSARLQFLTASGFSDEEAMNMIAPESESESK</sequence>
<keyword evidence="4" id="KW-1185">Reference proteome</keyword>
<feature type="region of interest" description="Disordered" evidence="1">
    <location>
        <begin position="107"/>
        <end position="134"/>
    </location>
</feature>
<name>A0ABY1CE35_9FIRM</name>
<evidence type="ECO:0000313" key="3">
    <source>
        <dbReference type="EMBL" id="SET96912.1"/>
    </source>
</evidence>
<feature type="transmembrane region" description="Helical" evidence="2">
    <location>
        <begin position="87"/>
        <end position="105"/>
    </location>
</feature>
<dbReference type="RefSeq" id="WP_100043040.1">
    <property type="nucleotide sequence ID" value="NZ_LT630003.1"/>
</dbReference>
<evidence type="ECO:0008006" key="5">
    <source>
        <dbReference type="Google" id="ProtNLM"/>
    </source>
</evidence>
<keyword evidence="2" id="KW-1133">Transmembrane helix</keyword>
<dbReference type="EMBL" id="LT630003">
    <property type="protein sequence ID" value="SET96912.1"/>
    <property type="molecule type" value="Genomic_DNA"/>
</dbReference>
<proteinExistence type="predicted"/>
<organism evidence="3 4">
    <name type="scientific">Lacrimispora sphenoides JCM 1415</name>
    <dbReference type="NCBI Taxonomy" id="1297793"/>
    <lineage>
        <taxon>Bacteria</taxon>
        <taxon>Bacillati</taxon>
        <taxon>Bacillota</taxon>
        <taxon>Clostridia</taxon>
        <taxon>Lachnospirales</taxon>
        <taxon>Lachnospiraceae</taxon>
        <taxon>Lacrimispora</taxon>
    </lineage>
</organism>
<evidence type="ECO:0000256" key="1">
    <source>
        <dbReference type="SAM" id="MobiDB-lite"/>
    </source>
</evidence>
<evidence type="ECO:0000256" key="2">
    <source>
        <dbReference type="SAM" id="Phobius"/>
    </source>
</evidence>
<accession>A0ABY1CE35</accession>
<feature type="compositionally biased region" description="Low complexity" evidence="1">
    <location>
        <begin position="107"/>
        <end position="117"/>
    </location>
</feature>
<dbReference type="Proteomes" id="UP000198970">
    <property type="component" value="Chromosome I"/>
</dbReference>
<gene>
    <name evidence="3" type="ORF">SAMN02745906_3511</name>
</gene>
<protein>
    <recommendedName>
        <fullName evidence="5">Zinc-ribbon domain-containing protein</fullName>
    </recommendedName>
</protein>
<keyword evidence="2" id="KW-0812">Transmembrane</keyword>
<evidence type="ECO:0000313" key="4">
    <source>
        <dbReference type="Proteomes" id="UP000198970"/>
    </source>
</evidence>
<reference evidence="3 4" key="1">
    <citation type="submission" date="2016-10" db="EMBL/GenBank/DDBJ databases">
        <authorList>
            <person name="Varghese N."/>
            <person name="Submissions S."/>
        </authorList>
    </citation>
    <scope>NUCLEOTIDE SEQUENCE [LARGE SCALE GENOMIC DNA]</scope>
    <source>
        <strain evidence="3 4">ATCC 19403</strain>
    </source>
</reference>
<feature type="transmembrane region" description="Helical" evidence="2">
    <location>
        <begin position="57"/>
        <end position="75"/>
    </location>
</feature>